<sequence>MGCVPAITRTTRGVPSGSLARFRGVRKVSLTKSRDPEGCTYQSSDPEGCTYQSRDPEGCTYQSSDPEGSTYQSSDPEGCTEGYTYQSRDPKGCTYQSSIPVGYTYQSSDPEGCTYQSVSSVGIYMSNPHFIVTFPKFSLIVKSPLCKSPSRRLQDQRSTTVEASPAASWRTMKLYFNATDGQTKGDARRFWDEGDEGGGVDGRPTAAETTDSLAFVQSCRCRKVAACANDGGREETLKWTGEDGSAVG</sequence>
<gene>
    <name evidence="2" type="ORF">E6C27_scaffold138G00320</name>
</gene>
<dbReference type="Proteomes" id="UP000321393">
    <property type="component" value="Unassembled WGS sequence"/>
</dbReference>
<feature type="compositionally biased region" description="Polar residues" evidence="1">
    <location>
        <begin position="60"/>
        <end position="75"/>
    </location>
</feature>
<evidence type="ECO:0000256" key="1">
    <source>
        <dbReference type="SAM" id="MobiDB-lite"/>
    </source>
</evidence>
<accession>A0A5A7VJB1</accession>
<comment type="caution">
    <text evidence="2">The sequence shown here is derived from an EMBL/GenBank/DDBJ whole genome shotgun (WGS) entry which is preliminary data.</text>
</comment>
<name>A0A5A7VJB1_CUCMM</name>
<organism evidence="2 3">
    <name type="scientific">Cucumis melo var. makuwa</name>
    <name type="common">Oriental melon</name>
    <dbReference type="NCBI Taxonomy" id="1194695"/>
    <lineage>
        <taxon>Eukaryota</taxon>
        <taxon>Viridiplantae</taxon>
        <taxon>Streptophyta</taxon>
        <taxon>Embryophyta</taxon>
        <taxon>Tracheophyta</taxon>
        <taxon>Spermatophyta</taxon>
        <taxon>Magnoliopsida</taxon>
        <taxon>eudicotyledons</taxon>
        <taxon>Gunneridae</taxon>
        <taxon>Pentapetalae</taxon>
        <taxon>rosids</taxon>
        <taxon>fabids</taxon>
        <taxon>Cucurbitales</taxon>
        <taxon>Cucurbitaceae</taxon>
        <taxon>Benincaseae</taxon>
        <taxon>Cucumis</taxon>
    </lineage>
</organism>
<feature type="compositionally biased region" description="Polar residues" evidence="1">
    <location>
        <begin position="40"/>
        <end position="53"/>
    </location>
</feature>
<evidence type="ECO:0000313" key="3">
    <source>
        <dbReference type="Proteomes" id="UP000321393"/>
    </source>
</evidence>
<reference evidence="2 3" key="1">
    <citation type="submission" date="2019-08" db="EMBL/GenBank/DDBJ databases">
        <title>Draft genome sequences of two oriental melons (Cucumis melo L. var makuwa).</title>
        <authorList>
            <person name="Kwon S.-Y."/>
        </authorList>
    </citation>
    <scope>NUCLEOTIDE SEQUENCE [LARGE SCALE GENOMIC DNA]</scope>
    <source>
        <strain evidence="3">cv. SW 3</strain>
        <tissue evidence="2">Leaf</tissue>
    </source>
</reference>
<dbReference type="AlphaFoldDB" id="A0A5A7VJB1"/>
<protein>
    <submittedName>
        <fullName evidence="2">NBS-LRR type resistance protein</fullName>
    </submittedName>
</protein>
<evidence type="ECO:0000313" key="2">
    <source>
        <dbReference type="EMBL" id="KAA0067878.1"/>
    </source>
</evidence>
<feature type="region of interest" description="Disordered" evidence="1">
    <location>
        <begin position="33"/>
        <end position="78"/>
    </location>
</feature>
<proteinExistence type="predicted"/>
<dbReference type="EMBL" id="SSTE01000165">
    <property type="protein sequence ID" value="KAA0067878.1"/>
    <property type="molecule type" value="Genomic_DNA"/>
</dbReference>